<sequence length="518" mass="59283">MRPIIQLDLESGPIGLDTGIALHIVINISRSIGSQVTCCLYSWFSEQVGLAGDLGSTSDVLIPWVKIWTSGLLVYKEPLSIARPKIDDKAHFELKGQFLKELPDNTFSGSDNEDANEHIEKVLEIVDLFHIPEVTQDQIMLRVFPMSLTGAASRWLRNEPFDKQEVILFYKELDVPTRQILDSKGVVPSIKAVDAKKAIQDMADHSQKWHNGTIILLKKKEKHLKKHTTLNLEYHSPKEKDIKQLLRDSTKETMEILRNSSFNRSAIRNQGPRSKLWNVDQSEMSSTSRKGLEILPSSTEINPRDHVKSISTTAETKTPSIRRIKPIYEEKETLKRLLMEKPKIGYQIEASMNVHDSAILEDSPPLKEKDPRSIDKFVIPLDLVVLDMLEDIKVPLILERPFLSTAHTKIDVFKRKFTLRVRGNKILFKSDKPTSNIIKRVYALQQRERIEPDLQARLLGEALILNRSLDPTYGDYIKLNDLNEPLELRRNQVEDLGPTIKDDEVIDKPMIEDQKLEC</sequence>
<organism evidence="1 2">
    <name type="scientific">Tanacetum coccineum</name>
    <dbReference type="NCBI Taxonomy" id="301880"/>
    <lineage>
        <taxon>Eukaryota</taxon>
        <taxon>Viridiplantae</taxon>
        <taxon>Streptophyta</taxon>
        <taxon>Embryophyta</taxon>
        <taxon>Tracheophyta</taxon>
        <taxon>Spermatophyta</taxon>
        <taxon>Magnoliopsida</taxon>
        <taxon>eudicotyledons</taxon>
        <taxon>Gunneridae</taxon>
        <taxon>Pentapetalae</taxon>
        <taxon>asterids</taxon>
        <taxon>campanulids</taxon>
        <taxon>Asterales</taxon>
        <taxon>Asteraceae</taxon>
        <taxon>Asteroideae</taxon>
        <taxon>Anthemideae</taxon>
        <taxon>Anthemidinae</taxon>
        <taxon>Tanacetum</taxon>
    </lineage>
</organism>
<dbReference type="Gene3D" id="2.40.70.10">
    <property type="entry name" value="Acid Proteases"/>
    <property type="match status" value="1"/>
</dbReference>
<evidence type="ECO:0000313" key="1">
    <source>
        <dbReference type="EMBL" id="GJS96050.1"/>
    </source>
</evidence>
<protein>
    <recommendedName>
        <fullName evidence="3">Reverse transcriptase domain-containing protein</fullName>
    </recommendedName>
</protein>
<reference evidence="1" key="1">
    <citation type="journal article" date="2022" name="Int. J. Mol. Sci.">
        <title>Draft Genome of Tanacetum Coccineum: Genomic Comparison of Closely Related Tanacetum-Family Plants.</title>
        <authorList>
            <person name="Yamashiro T."/>
            <person name="Shiraishi A."/>
            <person name="Nakayama K."/>
            <person name="Satake H."/>
        </authorList>
    </citation>
    <scope>NUCLEOTIDE SEQUENCE</scope>
</reference>
<evidence type="ECO:0008006" key="3">
    <source>
        <dbReference type="Google" id="ProtNLM"/>
    </source>
</evidence>
<dbReference type="InterPro" id="IPR021109">
    <property type="entry name" value="Peptidase_aspartic_dom_sf"/>
</dbReference>
<comment type="caution">
    <text evidence="1">The sequence shown here is derived from an EMBL/GenBank/DDBJ whole genome shotgun (WGS) entry which is preliminary data.</text>
</comment>
<proteinExistence type="predicted"/>
<evidence type="ECO:0000313" key="2">
    <source>
        <dbReference type="Proteomes" id="UP001151760"/>
    </source>
</evidence>
<gene>
    <name evidence="1" type="ORF">Tco_0803018</name>
</gene>
<dbReference type="Proteomes" id="UP001151760">
    <property type="component" value="Unassembled WGS sequence"/>
</dbReference>
<accession>A0ABQ5A1B4</accession>
<name>A0ABQ5A1B4_9ASTR</name>
<dbReference type="EMBL" id="BQNB010011857">
    <property type="protein sequence ID" value="GJS96050.1"/>
    <property type="molecule type" value="Genomic_DNA"/>
</dbReference>
<reference evidence="1" key="2">
    <citation type="submission" date="2022-01" db="EMBL/GenBank/DDBJ databases">
        <authorList>
            <person name="Yamashiro T."/>
            <person name="Shiraishi A."/>
            <person name="Satake H."/>
            <person name="Nakayama K."/>
        </authorList>
    </citation>
    <scope>NUCLEOTIDE SEQUENCE</scope>
</reference>
<dbReference type="PANTHER" id="PTHR33067">
    <property type="entry name" value="RNA-DIRECTED DNA POLYMERASE-RELATED"/>
    <property type="match status" value="1"/>
</dbReference>
<keyword evidence="2" id="KW-1185">Reference proteome</keyword>
<dbReference type="PANTHER" id="PTHR33067:SF9">
    <property type="entry name" value="RNA-DIRECTED DNA POLYMERASE"/>
    <property type="match status" value="1"/>
</dbReference>